<dbReference type="HOGENOM" id="CLU_027974_0_1_1"/>
<feature type="signal peptide" evidence="15">
    <location>
        <begin position="1"/>
        <end position="25"/>
    </location>
</feature>
<dbReference type="GO" id="GO:0046872">
    <property type="term" value="F:metal ion binding"/>
    <property type="evidence" value="ECO:0007669"/>
    <property type="project" value="UniProtKB-KW"/>
</dbReference>
<comment type="similarity">
    <text evidence="4">Belongs to the CAF1 family.</text>
</comment>
<keyword evidence="12" id="KW-0805">Transcription regulation</keyword>
<keyword evidence="8" id="KW-0479">Metal-binding</keyword>
<dbReference type="InterPro" id="IPR006941">
    <property type="entry name" value="RNase_CAF1"/>
</dbReference>
<evidence type="ECO:0000256" key="4">
    <source>
        <dbReference type="ARBA" id="ARBA00008372"/>
    </source>
</evidence>
<evidence type="ECO:0000256" key="5">
    <source>
        <dbReference type="ARBA" id="ARBA00012161"/>
    </source>
</evidence>
<evidence type="ECO:0000256" key="15">
    <source>
        <dbReference type="SAM" id="SignalP"/>
    </source>
</evidence>
<evidence type="ECO:0000256" key="12">
    <source>
        <dbReference type="ARBA" id="ARBA00023015"/>
    </source>
</evidence>
<dbReference type="GO" id="GO:0000289">
    <property type="term" value="P:nuclear-transcribed mRNA poly(A) tail shortening"/>
    <property type="evidence" value="ECO:0007669"/>
    <property type="project" value="EnsemblFungi"/>
</dbReference>
<dbReference type="InterPro" id="IPR036397">
    <property type="entry name" value="RNaseH_sf"/>
</dbReference>
<dbReference type="STRING" id="1358809.S7W8L0"/>
<keyword evidence="17" id="KW-1185">Reference proteome</keyword>
<proteinExistence type="inferred from homology"/>
<dbReference type="EMBL" id="ATCN01000359">
    <property type="protein sequence ID" value="EPR79195.1"/>
    <property type="molecule type" value="Genomic_DNA"/>
</dbReference>
<keyword evidence="13" id="KW-0804">Transcription</keyword>
<comment type="caution">
    <text evidence="16">The sequence shown here is derived from an EMBL/GenBank/DDBJ whole genome shotgun (WGS) entry which is preliminary data.</text>
</comment>
<evidence type="ECO:0000256" key="9">
    <source>
        <dbReference type="ARBA" id="ARBA00022801"/>
    </source>
</evidence>
<keyword evidence="15" id="KW-0732">Signal</keyword>
<keyword evidence="14" id="KW-0539">Nucleus</keyword>
<evidence type="ECO:0000256" key="13">
    <source>
        <dbReference type="ARBA" id="ARBA00023163"/>
    </source>
</evidence>
<accession>S7W8L0</accession>
<evidence type="ECO:0000313" key="17">
    <source>
        <dbReference type="Proteomes" id="UP000014978"/>
    </source>
</evidence>
<evidence type="ECO:0000256" key="10">
    <source>
        <dbReference type="ARBA" id="ARBA00022839"/>
    </source>
</evidence>
<gene>
    <name evidence="16" type="ORF">SLOPH_190</name>
</gene>
<keyword evidence="9" id="KW-0378">Hydrolase</keyword>
<evidence type="ECO:0000256" key="14">
    <source>
        <dbReference type="ARBA" id="ARBA00023242"/>
    </source>
</evidence>
<evidence type="ECO:0000256" key="11">
    <source>
        <dbReference type="ARBA" id="ARBA00022884"/>
    </source>
</evidence>
<keyword evidence="7" id="KW-0540">Nuclease</keyword>
<reference evidence="17" key="1">
    <citation type="journal article" date="2013" name="PLoS Genet.">
        <title>The genome of Spraguea lophii and the basis of host-microsporidian interactions.</title>
        <authorList>
            <person name="Campbell S.E."/>
            <person name="Williams T.A."/>
            <person name="Yousuf A."/>
            <person name="Soanes D.M."/>
            <person name="Paszkiewicz K.H."/>
            <person name="Williams B.A.P."/>
        </authorList>
    </citation>
    <scope>NUCLEOTIDE SEQUENCE [LARGE SCALE GENOMIC DNA]</scope>
    <source>
        <strain evidence="17">42_110</strain>
    </source>
</reference>
<dbReference type="EC" id="3.1.13.4" evidence="5"/>
<dbReference type="InterPro" id="IPR039637">
    <property type="entry name" value="CNOT7/CNOT8/Pop2"/>
</dbReference>
<dbReference type="Proteomes" id="UP000014978">
    <property type="component" value="Unassembled WGS sequence"/>
</dbReference>
<dbReference type="OMA" id="IKFMMRA"/>
<comment type="catalytic activity">
    <reaction evidence="1">
        <text>Exonucleolytic cleavage of poly(A) to 5'-AMP.</text>
        <dbReference type="EC" id="3.1.13.4"/>
    </reaction>
</comment>
<evidence type="ECO:0000256" key="7">
    <source>
        <dbReference type="ARBA" id="ARBA00022722"/>
    </source>
</evidence>
<dbReference type="AlphaFoldDB" id="S7W8L0"/>
<protein>
    <recommendedName>
        <fullName evidence="5">poly(A)-specific ribonuclease</fullName>
        <ecNumber evidence="5">3.1.13.4</ecNumber>
    </recommendedName>
</protein>
<evidence type="ECO:0000256" key="6">
    <source>
        <dbReference type="ARBA" id="ARBA00022490"/>
    </source>
</evidence>
<dbReference type="FunCoup" id="S7W8L0">
    <property type="interactions" value="221"/>
</dbReference>
<keyword evidence="10" id="KW-0269">Exonuclease</keyword>
<sequence length="288" mass="33679">MFYLSIHHIFILNISFLTLMQDSSIINVWEDNLSSEILRLSQFVKKYNVISMDTEFPGVVAKPLCDFSSSSAYTYQQIRCNVQLLKLIQIGISLSDEYGNRPIPATFQFNFNFDIETDMYSKESIDLLIQAKINFKKHKINGIKINDFIELLITTGILMNEKIKWVSFHSSSDFGYIIRAIIGNMLPVQENIFFYYLHKLFPTFYDIKYLIWDTPHTKKGLQEIADDFKIRRYGTEHQAGSDALLTLNLFFHIKRHILKDEPQDKKCRLFGIEATDECILELNKINKN</sequence>
<dbReference type="GO" id="GO:0030015">
    <property type="term" value="C:CCR4-NOT core complex"/>
    <property type="evidence" value="ECO:0007669"/>
    <property type="project" value="EnsemblFungi"/>
</dbReference>
<dbReference type="SUPFAM" id="SSF53098">
    <property type="entry name" value="Ribonuclease H-like"/>
    <property type="match status" value="1"/>
</dbReference>
<dbReference type="GO" id="GO:0003723">
    <property type="term" value="F:RNA binding"/>
    <property type="evidence" value="ECO:0007669"/>
    <property type="project" value="UniProtKB-KW"/>
</dbReference>
<organism evidence="16 17">
    <name type="scientific">Spraguea lophii (strain 42_110)</name>
    <name type="common">Microsporidian parasite</name>
    <dbReference type="NCBI Taxonomy" id="1358809"/>
    <lineage>
        <taxon>Eukaryota</taxon>
        <taxon>Fungi</taxon>
        <taxon>Fungi incertae sedis</taxon>
        <taxon>Microsporidia</taxon>
        <taxon>Spragueidae</taxon>
        <taxon>Spraguea</taxon>
    </lineage>
</organism>
<name>S7W8L0_SPRLO</name>
<dbReference type="Pfam" id="PF04857">
    <property type="entry name" value="CAF1"/>
    <property type="match status" value="2"/>
</dbReference>
<evidence type="ECO:0000256" key="1">
    <source>
        <dbReference type="ARBA" id="ARBA00001663"/>
    </source>
</evidence>
<dbReference type="GO" id="GO:0005737">
    <property type="term" value="C:cytoplasm"/>
    <property type="evidence" value="ECO:0007669"/>
    <property type="project" value="UniProtKB-SubCell"/>
</dbReference>
<dbReference type="OrthoDB" id="1164111at2759"/>
<evidence type="ECO:0000256" key="8">
    <source>
        <dbReference type="ARBA" id="ARBA00022723"/>
    </source>
</evidence>
<evidence type="ECO:0000256" key="2">
    <source>
        <dbReference type="ARBA" id="ARBA00004123"/>
    </source>
</evidence>
<dbReference type="Gene3D" id="3.30.420.10">
    <property type="entry name" value="Ribonuclease H-like superfamily/Ribonuclease H"/>
    <property type="match status" value="1"/>
</dbReference>
<evidence type="ECO:0000313" key="16">
    <source>
        <dbReference type="EMBL" id="EPR79195.1"/>
    </source>
</evidence>
<dbReference type="GO" id="GO:0005634">
    <property type="term" value="C:nucleus"/>
    <property type="evidence" value="ECO:0007669"/>
    <property type="project" value="UniProtKB-SubCell"/>
</dbReference>
<keyword evidence="11" id="KW-0694">RNA-binding</keyword>
<feature type="chain" id="PRO_5004545997" description="poly(A)-specific ribonuclease" evidence="15">
    <location>
        <begin position="26"/>
        <end position="288"/>
    </location>
</feature>
<keyword evidence="6" id="KW-0963">Cytoplasm</keyword>
<dbReference type="PANTHER" id="PTHR10797">
    <property type="entry name" value="CCR4-NOT TRANSCRIPTION COMPLEX SUBUNIT"/>
    <property type="match status" value="1"/>
</dbReference>
<evidence type="ECO:0000256" key="3">
    <source>
        <dbReference type="ARBA" id="ARBA00004496"/>
    </source>
</evidence>
<comment type="subcellular location">
    <subcellularLocation>
        <location evidence="3">Cytoplasm</location>
    </subcellularLocation>
    <subcellularLocation>
        <location evidence="2">Nucleus</location>
    </subcellularLocation>
</comment>
<dbReference type="VEuPathDB" id="MicrosporidiaDB:SLOPH_190"/>
<dbReference type="GO" id="GO:0004535">
    <property type="term" value="F:poly(A)-specific ribonuclease activity"/>
    <property type="evidence" value="ECO:0007669"/>
    <property type="project" value="UniProtKB-EC"/>
</dbReference>
<dbReference type="InParanoid" id="S7W8L0"/>
<dbReference type="InterPro" id="IPR012337">
    <property type="entry name" value="RNaseH-like_sf"/>
</dbReference>